<evidence type="ECO:0000256" key="7">
    <source>
        <dbReference type="SAM" id="SignalP"/>
    </source>
</evidence>
<evidence type="ECO:0000256" key="3">
    <source>
        <dbReference type="ARBA" id="ARBA00022723"/>
    </source>
</evidence>
<dbReference type="Proteomes" id="UP001642900">
    <property type="component" value="Unassembled WGS sequence"/>
</dbReference>
<dbReference type="GO" id="GO:0004222">
    <property type="term" value="F:metalloendopeptidase activity"/>
    <property type="evidence" value="ECO:0007669"/>
    <property type="project" value="InterPro"/>
</dbReference>
<keyword evidence="4" id="KW-0378">Hydrolase</keyword>
<evidence type="ECO:0000256" key="2">
    <source>
        <dbReference type="ARBA" id="ARBA00022670"/>
    </source>
</evidence>
<evidence type="ECO:0000256" key="1">
    <source>
        <dbReference type="ARBA" id="ARBA00001947"/>
    </source>
</evidence>
<dbReference type="GO" id="GO:0046872">
    <property type="term" value="F:metal ion binding"/>
    <property type="evidence" value="ECO:0007669"/>
    <property type="project" value="UniProtKB-KW"/>
</dbReference>
<dbReference type="CDD" id="cd07324">
    <property type="entry name" value="M48C_Oma1-like"/>
    <property type="match status" value="1"/>
</dbReference>
<dbReference type="GO" id="GO:0016020">
    <property type="term" value="C:membrane"/>
    <property type="evidence" value="ECO:0007669"/>
    <property type="project" value="TreeGrafter"/>
</dbReference>
<name>A0A6G4WEA0_9HYPH</name>
<dbReference type="PANTHER" id="PTHR22726">
    <property type="entry name" value="METALLOENDOPEPTIDASE OMA1"/>
    <property type="match status" value="1"/>
</dbReference>
<keyword evidence="2" id="KW-0645">Protease</keyword>
<dbReference type="Gene3D" id="1.25.40.10">
    <property type="entry name" value="Tetratricopeptide repeat domain"/>
    <property type="match status" value="1"/>
</dbReference>
<evidence type="ECO:0000313" key="9">
    <source>
        <dbReference type="EMBL" id="NGO52668.1"/>
    </source>
</evidence>
<keyword evidence="6" id="KW-0482">Metalloprotease</keyword>
<feature type="chain" id="PRO_5026196181" evidence="7">
    <location>
        <begin position="38"/>
        <end position="467"/>
    </location>
</feature>
<evidence type="ECO:0000256" key="6">
    <source>
        <dbReference type="ARBA" id="ARBA00023049"/>
    </source>
</evidence>
<evidence type="ECO:0000313" key="10">
    <source>
        <dbReference type="Proteomes" id="UP001642900"/>
    </source>
</evidence>
<organism evidence="9 10">
    <name type="scientific">Allomesorhizobium camelthorni</name>
    <dbReference type="NCBI Taxonomy" id="475069"/>
    <lineage>
        <taxon>Bacteria</taxon>
        <taxon>Pseudomonadati</taxon>
        <taxon>Pseudomonadota</taxon>
        <taxon>Alphaproteobacteria</taxon>
        <taxon>Hyphomicrobiales</taxon>
        <taxon>Phyllobacteriaceae</taxon>
        <taxon>Allomesorhizobium</taxon>
    </lineage>
</organism>
<dbReference type="PANTHER" id="PTHR22726:SF1">
    <property type="entry name" value="METALLOENDOPEPTIDASE OMA1, MITOCHONDRIAL"/>
    <property type="match status" value="1"/>
</dbReference>
<evidence type="ECO:0000256" key="4">
    <source>
        <dbReference type="ARBA" id="ARBA00022801"/>
    </source>
</evidence>
<keyword evidence="3" id="KW-0479">Metal-binding</keyword>
<evidence type="ECO:0000256" key="5">
    <source>
        <dbReference type="ARBA" id="ARBA00022833"/>
    </source>
</evidence>
<keyword evidence="7" id="KW-0732">Signal</keyword>
<dbReference type="InterPro" id="IPR011990">
    <property type="entry name" value="TPR-like_helical_dom_sf"/>
</dbReference>
<reference evidence="9 10" key="1">
    <citation type="submission" date="2020-02" db="EMBL/GenBank/DDBJ databases">
        <title>Genome sequence of strain CCNWXJ40-4.</title>
        <authorList>
            <person name="Gao J."/>
            <person name="Sun J."/>
        </authorList>
    </citation>
    <scope>NUCLEOTIDE SEQUENCE [LARGE SCALE GENOMIC DNA]</scope>
    <source>
        <strain evidence="9 10">CCNWXJ 40-4</strain>
    </source>
</reference>
<proteinExistence type="predicted"/>
<dbReference type="Gene3D" id="3.30.2010.10">
    <property type="entry name" value="Metalloproteases ('zincins'), catalytic domain"/>
    <property type="match status" value="1"/>
</dbReference>
<protein>
    <submittedName>
        <fullName evidence="9">M48 family metallopeptidase</fullName>
    </submittedName>
</protein>
<dbReference type="InterPro" id="IPR001915">
    <property type="entry name" value="Peptidase_M48"/>
</dbReference>
<sequence length="467" mass="50128">MHARFPIFAKLAKTTRALTAVSLALAVSVTASGSASAQANLPVVRDAEIEALVRDYARPILKVSGLSKSGIDIILINDTRFNAFVAGRRMFINTGALLQSETPNEIIGVIAHEAGHIAGGHQERLREQLARAQTMAVVAGLLGIGAVVAGAAANSGELARAGGGLAVGGGEMARRGLLGYQRSEETTADRSAITYLEATGQSAKGMLKTFQRFQNALALSGSRVDPYQVSHPMPRERIANLEQLAKNSPNYDRADSSTLQQRHDMMRAKIAVYTQGQSAAARLFRKNPQGLPAQYGDAMATYMYGNPRSALGKADALIKAQPNNPYFHELRGDILMKANRPADAVGAYTTAVRLDPVKSGILPISLGQALIAVGDPASLKKAVAEIKKGLQRDRENSSGYRYLAQAYGQLGEIPEAELATAEGHFYRGAYKDAKIFAARAQQRFKRGAPGWVRAQDIINYKMPSKKK</sequence>
<dbReference type="SUPFAM" id="SSF48452">
    <property type="entry name" value="TPR-like"/>
    <property type="match status" value="1"/>
</dbReference>
<dbReference type="Pfam" id="PF01435">
    <property type="entry name" value="Peptidase_M48"/>
    <property type="match status" value="1"/>
</dbReference>
<evidence type="ECO:0000259" key="8">
    <source>
        <dbReference type="Pfam" id="PF01435"/>
    </source>
</evidence>
<dbReference type="GO" id="GO:0051603">
    <property type="term" value="P:proteolysis involved in protein catabolic process"/>
    <property type="evidence" value="ECO:0007669"/>
    <property type="project" value="TreeGrafter"/>
</dbReference>
<dbReference type="EMBL" id="JAAKZF010000020">
    <property type="protein sequence ID" value="NGO52668.1"/>
    <property type="molecule type" value="Genomic_DNA"/>
</dbReference>
<dbReference type="AlphaFoldDB" id="A0A6G4WEA0"/>
<dbReference type="InterPro" id="IPR051156">
    <property type="entry name" value="Mito/Outer_Membr_Metalloprot"/>
</dbReference>
<feature type="signal peptide" evidence="7">
    <location>
        <begin position="1"/>
        <end position="37"/>
    </location>
</feature>
<comment type="cofactor">
    <cofactor evidence="1">
        <name>Zn(2+)</name>
        <dbReference type="ChEBI" id="CHEBI:29105"/>
    </cofactor>
</comment>
<accession>A0A6G4WEA0</accession>
<dbReference type="Pfam" id="PF13432">
    <property type="entry name" value="TPR_16"/>
    <property type="match status" value="1"/>
</dbReference>
<keyword evidence="10" id="KW-1185">Reference proteome</keyword>
<gene>
    <name evidence="9" type="ORF">G6N73_16020</name>
</gene>
<keyword evidence="5" id="KW-0862">Zinc</keyword>
<comment type="caution">
    <text evidence="9">The sequence shown here is derived from an EMBL/GenBank/DDBJ whole genome shotgun (WGS) entry which is preliminary data.</text>
</comment>
<feature type="domain" description="Peptidase M48" evidence="8">
    <location>
        <begin position="46"/>
        <end position="244"/>
    </location>
</feature>
<dbReference type="RefSeq" id="WP_165029279.1">
    <property type="nucleotide sequence ID" value="NZ_JAAKZF010000020.1"/>
</dbReference>